<dbReference type="EMBL" id="JAAGYU010000053">
    <property type="protein sequence ID" value="NEL77103.1"/>
    <property type="molecule type" value="Genomic_DNA"/>
</dbReference>
<dbReference type="Proteomes" id="UP000471082">
    <property type="component" value="Unassembled WGS sequence"/>
</dbReference>
<evidence type="ECO:0000313" key="2">
    <source>
        <dbReference type="Proteomes" id="UP000471082"/>
    </source>
</evidence>
<accession>A0A6P0FNP3</accession>
<organism evidence="1 2">
    <name type="scientific">Xanthomonas perforans</name>
    <dbReference type="NCBI Taxonomy" id="442694"/>
    <lineage>
        <taxon>Bacteria</taxon>
        <taxon>Pseudomonadati</taxon>
        <taxon>Pseudomonadota</taxon>
        <taxon>Gammaproteobacteria</taxon>
        <taxon>Lysobacterales</taxon>
        <taxon>Lysobacteraceae</taxon>
        <taxon>Xanthomonas</taxon>
    </lineage>
</organism>
<protein>
    <submittedName>
        <fullName evidence="1">Uncharacterized protein</fullName>
    </submittedName>
</protein>
<name>A0A6P0FNP3_XANPE</name>
<sequence length="212" mass="22230">MQVLLLVMALASAPAQVVVELAPEVGTSATGQPIVAYDRQLAAELVRDLDGLGIPAAVANGPQTDSAARLTVRLGHHAIPAQWVAAGHAKAFYGYAITLGHSNPEMATAVSCARLIGTGLREVGEMPSLYRSMKLPGLDMPLVDQSLGIHRTRGESHLDLRTHATLDLQVGIVSHPDEARRLVNPVVVAGISSAIANGIQACFNPAQDENAE</sequence>
<dbReference type="AlphaFoldDB" id="A0A6P0FNP3"/>
<evidence type="ECO:0000313" key="1">
    <source>
        <dbReference type="EMBL" id="NEL77103.1"/>
    </source>
</evidence>
<dbReference type="RefSeq" id="WP_046935191.1">
    <property type="nucleotide sequence ID" value="NZ_JAKHFX010000008.1"/>
</dbReference>
<gene>
    <name evidence="1" type="ORF">G3W61_12725</name>
</gene>
<proteinExistence type="predicted"/>
<reference evidence="1 2" key="1">
    <citation type="submission" date="2019-11" db="EMBL/GenBank/DDBJ databases">
        <title>Genome-resolved metagenomics to study the prevalence of co-infection and intraspecific heterogeneity among plant pathogen metapopulations.</title>
        <authorList>
            <person name="Newberry E."/>
            <person name="Bhandari R."/>
            <person name="Kemble J."/>
            <person name="Sikora E."/>
            <person name="Potnis N."/>
        </authorList>
    </citation>
    <scope>NUCLEOTIDE SEQUENCE [LARGE SCALE GENOMIC DNA]</scope>
    <source>
        <strain evidence="1">Xp_Tom_Tuscaloosa_18b</strain>
    </source>
</reference>
<comment type="caution">
    <text evidence="1">The sequence shown here is derived from an EMBL/GenBank/DDBJ whole genome shotgun (WGS) entry which is preliminary data.</text>
</comment>